<reference evidence="2" key="1">
    <citation type="journal article" date="2021" name="PeerJ">
        <title>Extensive microbial diversity within the chicken gut microbiome revealed by metagenomics and culture.</title>
        <authorList>
            <person name="Gilroy R."/>
            <person name="Ravi A."/>
            <person name="Getino M."/>
            <person name="Pursley I."/>
            <person name="Horton D.L."/>
            <person name="Alikhan N.F."/>
            <person name="Baker D."/>
            <person name="Gharbi K."/>
            <person name="Hall N."/>
            <person name="Watson M."/>
            <person name="Adriaenssens E.M."/>
            <person name="Foster-Nyarko E."/>
            <person name="Jarju S."/>
            <person name="Secka A."/>
            <person name="Antonio M."/>
            <person name="Oren A."/>
            <person name="Chaudhuri R.R."/>
            <person name="La Ragione R."/>
            <person name="Hildebrand F."/>
            <person name="Pallen M.J."/>
        </authorList>
    </citation>
    <scope>NUCLEOTIDE SEQUENCE</scope>
    <source>
        <strain evidence="2">ChiSjej1B19-5720</strain>
    </source>
</reference>
<proteinExistence type="predicted"/>
<keyword evidence="1" id="KW-0812">Transmembrane</keyword>
<feature type="transmembrane region" description="Helical" evidence="1">
    <location>
        <begin position="21"/>
        <end position="40"/>
    </location>
</feature>
<feature type="transmembrane region" description="Helical" evidence="1">
    <location>
        <begin position="122"/>
        <end position="139"/>
    </location>
</feature>
<feature type="transmembrane region" description="Helical" evidence="1">
    <location>
        <begin position="223"/>
        <end position="243"/>
    </location>
</feature>
<reference evidence="2" key="2">
    <citation type="submission" date="2021-04" db="EMBL/GenBank/DDBJ databases">
        <authorList>
            <person name="Gilroy R."/>
        </authorList>
    </citation>
    <scope>NUCLEOTIDE SEQUENCE</scope>
    <source>
        <strain evidence="2">ChiSjej1B19-5720</strain>
    </source>
</reference>
<dbReference type="Pfam" id="PF05857">
    <property type="entry name" value="TraX"/>
    <property type="match status" value="1"/>
</dbReference>
<evidence type="ECO:0000256" key="1">
    <source>
        <dbReference type="SAM" id="Phobius"/>
    </source>
</evidence>
<feature type="transmembrane region" description="Helical" evidence="1">
    <location>
        <begin position="193"/>
        <end position="211"/>
    </location>
</feature>
<feature type="transmembrane region" description="Helical" evidence="1">
    <location>
        <begin position="144"/>
        <end position="160"/>
    </location>
</feature>
<keyword evidence="1" id="KW-1133">Transmembrane helix</keyword>
<evidence type="ECO:0000313" key="2">
    <source>
        <dbReference type="EMBL" id="HJB28354.1"/>
    </source>
</evidence>
<keyword evidence="1" id="KW-0472">Membrane</keyword>
<gene>
    <name evidence="2" type="ORF">IAA06_06125</name>
</gene>
<comment type="caution">
    <text evidence="2">The sequence shown here is derived from an EMBL/GenBank/DDBJ whole genome shotgun (WGS) entry which is preliminary data.</text>
</comment>
<dbReference type="InterPro" id="IPR008875">
    <property type="entry name" value="TraX"/>
</dbReference>
<name>A0A9D2LSB3_9FIRM</name>
<dbReference type="Proteomes" id="UP000823842">
    <property type="component" value="Unassembled WGS sequence"/>
</dbReference>
<evidence type="ECO:0000313" key="3">
    <source>
        <dbReference type="Proteomes" id="UP000823842"/>
    </source>
</evidence>
<organism evidence="2 3">
    <name type="scientific">Candidatus Blautia faecavium</name>
    <dbReference type="NCBI Taxonomy" id="2838487"/>
    <lineage>
        <taxon>Bacteria</taxon>
        <taxon>Bacillati</taxon>
        <taxon>Bacillota</taxon>
        <taxon>Clostridia</taxon>
        <taxon>Lachnospirales</taxon>
        <taxon>Lachnospiraceae</taxon>
        <taxon>Blautia</taxon>
    </lineage>
</organism>
<accession>A0A9D2LSB3</accession>
<feature type="transmembrane region" description="Helical" evidence="1">
    <location>
        <begin position="60"/>
        <end position="80"/>
    </location>
</feature>
<dbReference type="AlphaFoldDB" id="A0A9D2LSB3"/>
<dbReference type="EMBL" id="DWYZ01000118">
    <property type="protein sequence ID" value="HJB28354.1"/>
    <property type="molecule type" value="Genomic_DNA"/>
</dbReference>
<protein>
    <submittedName>
        <fullName evidence="2">Conjugal transfer protein TraX</fullName>
    </submittedName>
</protein>
<sequence>MNETKTPSFLPERMQILSGSALKVIAILIMLIDHTAAILLLNWPEAMEPWFSAFGRSYSLYRVCRDVGRLAFPIFCFLLVEGFMHTRNRFKYGRNLLIFACISELPWNFMGTDTWRYERQNVFFTLFLGYVAFCAIEYFREQQLLQVISMLIVLAVSYFLNADYGWRGYVFLLIMYWFRYYKPAQAIIGSCWLYYEWKACFAFLFINMYNGERGFIRGKFGKYFFYAFYPLHITILVILRRILF</sequence>